<proteinExistence type="predicted"/>
<keyword evidence="1" id="KW-1133">Transmembrane helix</keyword>
<feature type="transmembrane region" description="Helical" evidence="1">
    <location>
        <begin position="62"/>
        <end position="81"/>
    </location>
</feature>
<protein>
    <submittedName>
        <fullName evidence="2">ABC transporter permease</fullName>
    </submittedName>
</protein>
<gene>
    <name evidence="2" type="ORF">GP644_24395</name>
</gene>
<dbReference type="AlphaFoldDB" id="A0A6A4R9H4"/>
<keyword evidence="1" id="KW-0812">Transmembrane</keyword>
<keyword evidence="1" id="KW-0472">Membrane</keyword>
<dbReference type="Proteomes" id="UP000441586">
    <property type="component" value="Unassembled WGS sequence"/>
</dbReference>
<evidence type="ECO:0000313" key="3">
    <source>
        <dbReference type="Proteomes" id="UP000441586"/>
    </source>
</evidence>
<feature type="transmembrane region" description="Helical" evidence="1">
    <location>
        <begin position="6"/>
        <end position="25"/>
    </location>
</feature>
<comment type="caution">
    <text evidence="2">The sequence shown here is derived from an EMBL/GenBank/DDBJ whole genome shotgun (WGS) entry which is preliminary data.</text>
</comment>
<organism evidence="2 3">
    <name type="scientific">Parasedimentitalea maritima</name>
    <dbReference type="NCBI Taxonomy" id="2578117"/>
    <lineage>
        <taxon>Bacteria</taxon>
        <taxon>Pseudomonadati</taxon>
        <taxon>Pseudomonadota</taxon>
        <taxon>Alphaproteobacteria</taxon>
        <taxon>Rhodobacterales</taxon>
        <taxon>Paracoccaceae</taxon>
        <taxon>Parasedimentitalea</taxon>
    </lineage>
</organism>
<feature type="non-terminal residue" evidence="2">
    <location>
        <position position="176"/>
    </location>
</feature>
<dbReference type="PANTHER" id="PTHR30287">
    <property type="entry name" value="MEMBRANE COMPONENT OF PREDICTED ABC SUPERFAMILY METABOLITE UPTAKE TRANSPORTER"/>
    <property type="match status" value="1"/>
</dbReference>
<dbReference type="EMBL" id="WSFO01000231">
    <property type="protein sequence ID" value="KAE9622381.1"/>
    <property type="molecule type" value="Genomic_DNA"/>
</dbReference>
<feature type="non-terminal residue" evidence="2">
    <location>
        <position position="1"/>
    </location>
</feature>
<dbReference type="GO" id="GO:0005886">
    <property type="term" value="C:plasma membrane"/>
    <property type="evidence" value="ECO:0007669"/>
    <property type="project" value="TreeGrafter"/>
</dbReference>
<sequence length="176" mass="19033">GLAAGLLAGCMVALGVLWGLAGLILDGLLRLAARLDGGDPAGLRGSLRLGARQLARRRNASLGQMLAFAVTFFAMTMIALVRGDLLTTWQAQLPEDTPNHFAINIQPGERDDFEQRLEAIAEASSDLYPMVRGRITAINGQPPRQAVPPEARGENALRRELNLTWREDLPSGNRLV</sequence>
<reference evidence="2 3" key="1">
    <citation type="submission" date="2019-12" db="EMBL/GenBank/DDBJ databases">
        <authorList>
            <person name="Zhang Y.-J."/>
        </authorList>
    </citation>
    <scope>NUCLEOTIDE SEQUENCE [LARGE SCALE GENOMIC DNA]</scope>
    <source>
        <strain evidence="2 3">H18S-6</strain>
    </source>
</reference>
<evidence type="ECO:0000256" key="1">
    <source>
        <dbReference type="SAM" id="Phobius"/>
    </source>
</evidence>
<evidence type="ECO:0000313" key="2">
    <source>
        <dbReference type="EMBL" id="KAE9622381.1"/>
    </source>
</evidence>
<dbReference type="PANTHER" id="PTHR30287:SF1">
    <property type="entry name" value="INNER MEMBRANE PROTEIN"/>
    <property type="match status" value="1"/>
</dbReference>
<accession>A0A6A4R9H4</accession>
<dbReference type="InterPro" id="IPR038766">
    <property type="entry name" value="Membrane_comp_ABC_pdt"/>
</dbReference>
<name>A0A6A4R9H4_9RHOB</name>